<gene>
    <name evidence="1" type="ORF">C2845_PM15G03830</name>
</gene>
<name>A0A3L6Q924_PANMI</name>
<proteinExistence type="predicted"/>
<sequence length="90" mass="10323">MRVKRLVTFKMGNKKQASKGKKEESTTGDWERSNCTRADLLNLVAQGLLQTEEMVQWKPSFRQFVPNKKESGVTGVSVMASMYKRRIMPL</sequence>
<keyword evidence="2" id="KW-1185">Reference proteome</keyword>
<dbReference type="AlphaFoldDB" id="A0A3L6Q924"/>
<protein>
    <submittedName>
        <fullName evidence="1">Uncharacterized protein</fullName>
    </submittedName>
</protein>
<evidence type="ECO:0000313" key="2">
    <source>
        <dbReference type="Proteomes" id="UP000275267"/>
    </source>
</evidence>
<dbReference type="EMBL" id="PQIB02000013">
    <property type="protein sequence ID" value="RLM74116.1"/>
    <property type="molecule type" value="Genomic_DNA"/>
</dbReference>
<accession>A0A3L6Q924</accession>
<evidence type="ECO:0000313" key="1">
    <source>
        <dbReference type="EMBL" id="RLM74116.1"/>
    </source>
</evidence>
<dbReference type="Proteomes" id="UP000275267">
    <property type="component" value="Unassembled WGS sequence"/>
</dbReference>
<reference evidence="2" key="1">
    <citation type="journal article" date="2019" name="Nat. Commun.">
        <title>The genome of broomcorn millet.</title>
        <authorList>
            <person name="Zou C."/>
            <person name="Miki D."/>
            <person name="Li D."/>
            <person name="Tang Q."/>
            <person name="Xiao L."/>
            <person name="Rajput S."/>
            <person name="Deng P."/>
            <person name="Jia W."/>
            <person name="Huang R."/>
            <person name="Zhang M."/>
            <person name="Sun Y."/>
            <person name="Hu J."/>
            <person name="Fu X."/>
            <person name="Schnable P.S."/>
            <person name="Li F."/>
            <person name="Zhang H."/>
            <person name="Feng B."/>
            <person name="Zhu X."/>
            <person name="Liu R."/>
            <person name="Schnable J.C."/>
            <person name="Zhu J.-K."/>
            <person name="Zhang H."/>
        </authorList>
    </citation>
    <scope>NUCLEOTIDE SEQUENCE [LARGE SCALE GENOMIC DNA]</scope>
</reference>
<organism evidence="1 2">
    <name type="scientific">Panicum miliaceum</name>
    <name type="common">Proso millet</name>
    <name type="synonym">Broomcorn millet</name>
    <dbReference type="NCBI Taxonomy" id="4540"/>
    <lineage>
        <taxon>Eukaryota</taxon>
        <taxon>Viridiplantae</taxon>
        <taxon>Streptophyta</taxon>
        <taxon>Embryophyta</taxon>
        <taxon>Tracheophyta</taxon>
        <taxon>Spermatophyta</taxon>
        <taxon>Magnoliopsida</taxon>
        <taxon>Liliopsida</taxon>
        <taxon>Poales</taxon>
        <taxon>Poaceae</taxon>
        <taxon>PACMAD clade</taxon>
        <taxon>Panicoideae</taxon>
        <taxon>Panicodae</taxon>
        <taxon>Paniceae</taxon>
        <taxon>Panicinae</taxon>
        <taxon>Panicum</taxon>
        <taxon>Panicum sect. Panicum</taxon>
    </lineage>
</organism>
<comment type="caution">
    <text evidence="1">The sequence shown here is derived from an EMBL/GenBank/DDBJ whole genome shotgun (WGS) entry which is preliminary data.</text>
</comment>